<proteinExistence type="predicted"/>
<dbReference type="EMBL" id="JAVFWL010000005">
    <property type="protein sequence ID" value="KAK6757799.1"/>
    <property type="molecule type" value="Genomic_DNA"/>
</dbReference>
<gene>
    <name evidence="1" type="primary">Necator_chrV.g20346</name>
    <name evidence="1" type="ORF">RB195_015554</name>
</gene>
<dbReference type="Proteomes" id="UP001303046">
    <property type="component" value="Unassembled WGS sequence"/>
</dbReference>
<evidence type="ECO:0000313" key="2">
    <source>
        <dbReference type="Proteomes" id="UP001303046"/>
    </source>
</evidence>
<evidence type="ECO:0008006" key="3">
    <source>
        <dbReference type="Google" id="ProtNLM"/>
    </source>
</evidence>
<keyword evidence="2" id="KW-1185">Reference proteome</keyword>
<accession>A0ABR1E552</accession>
<protein>
    <recommendedName>
        <fullName evidence="3">GSKIP domain-containing protein</fullName>
    </recommendedName>
</protein>
<evidence type="ECO:0000313" key="1">
    <source>
        <dbReference type="EMBL" id="KAK6757799.1"/>
    </source>
</evidence>
<name>A0ABR1E552_NECAM</name>
<organism evidence="1 2">
    <name type="scientific">Necator americanus</name>
    <name type="common">Human hookworm</name>
    <dbReference type="NCBI Taxonomy" id="51031"/>
    <lineage>
        <taxon>Eukaryota</taxon>
        <taxon>Metazoa</taxon>
        <taxon>Ecdysozoa</taxon>
        <taxon>Nematoda</taxon>
        <taxon>Chromadorea</taxon>
        <taxon>Rhabditida</taxon>
        <taxon>Rhabditina</taxon>
        <taxon>Rhabditomorpha</taxon>
        <taxon>Strongyloidea</taxon>
        <taxon>Ancylostomatidae</taxon>
        <taxon>Bunostominae</taxon>
        <taxon>Necator</taxon>
    </lineage>
</organism>
<sequence length="177" mass="20065">MTICHNNARTFASDVAIEDLMMQASKFKNAVIRLTETRQCHPHNLVYETAEGQFLETSNSCGVGGVSVFVNTNMTMNIDSFEQITTRIGSKRFCQTDLMLFQSSVRFRKIDINRDLFAMPAASGEDSAKDNIDEEYDLLVGLQLSCRRKAESFETIKRRLSPAILELIRRRVISSEV</sequence>
<reference evidence="1 2" key="1">
    <citation type="submission" date="2023-08" db="EMBL/GenBank/DDBJ databases">
        <title>A Necator americanus chromosomal reference genome.</title>
        <authorList>
            <person name="Ilik V."/>
            <person name="Petrzelkova K.J."/>
            <person name="Pardy F."/>
            <person name="Fuh T."/>
            <person name="Niatou-Singa F.S."/>
            <person name="Gouil Q."/>
            <person name="Baker L."/>
            <person name="Ritchie M.E."/>
            <person name="Jex A.R."/>
            <person name="Gazzola D."/>
            <person name="Li H."/>
            <person name="Toshio Fujiwara R."/>
            <person name="Zhan B."/>
            <person name="Aroian R.V."/>
            <person name="Pafco B."/>
            <person name="Schwarz E.M."/>
        </authorList>
    </citation>
    <scope>NUCLEOTIDE SEQUENCE [LARGE SCALE GENOMIC DNA]</scope>
    <source>
        <strain evidence="1 2">Aroian</strain>
        <tissue evidence="1">Whole animal</tissue>
    </source>
</reference>
<comment type="caution">
    <text evidence="1">The sequence shown here is derived from an EMBL/GenBank/DDBJ whole genome shotgun (WGS) entry which is preliminary data.</text>
</comment>